<accession>A0A837REB1</accession>
<dbReference type="Gene3D" id="3.30.565.60">
    <property type="match status" value="1"/>
</dbReference>
<evidence type="ECO:0000313" key="2">
    <source>
        <dbReference type="EMBL" id="KRK26406.1"/>
    </source>
</evidence>
<dbReference type="Pfam" id="PF04326">
    <property type="entry name" value="SLFN_AlbA_2"/>
    <property type="match status" value="1"/>
</dbReference>
<organism evidence="2 3">
    <name type="scientific">Lactiplantibacillus pentosus DSM 20314</name>
    <dbReference type="NCBI Taxonomy" id="1423791"/>
    <lineage>
        <taxon>Bacteria</taxon>
        <taxon>Bacillati</taxon>
        <taxon>Bacillota</taxon>
        <taxon>Bacilli</taxon>
        <taxon>Lactobacillales</taxon>
        <taxon>Lactobacillaceae</taxon>
        <taxon>Lactiplantibacillus</taxon>
    </lineage>
</organism>
<sequence>MELNALLEFIKKYDESETLDYKENLKEASAIVEYISSLGNSALLAGFPAAHMIWGIKDMTKKIVGTTFEPYKTKTSGKNKMPLTTHLSTFTDPHVNLEFEEFTLQDNKKLVLLTIDVTHINRPIKYHGKEYIRVGTSNKNLAEFPEKERRLWQSFESSKFELEFAKTDLNFDEVNVLLNIDYYIKARKLTSLSSTEELIQNLLEDNVIQKTGHQFNITNLGAYTLAKNIKYFPKLERRTIRITKYRGNRTLDNAEFDKMGQFGIAVSFDNVIKTTMSLLKYTEDYSEGTRKDIPAFPQIAIRELIANALVHQDFSVLGSRPLVEIFDSKIEISNPGIPLINPYRFLDYKPKSRNDELADLLGKLNIVESRGTGIDKVVNSLEEQDLPAMDITVQGSDSTVVILHEQQKFTDMSITEKNHSIYWHACLKYVADEQMSNATLRTRFHLATRHSAAVSKAIGNAIEAGLIKPYDRNAGRKNMKYIPFWGSDILNS</sequence>
<dbReference type="Pfam" id="PF13749">
    <property type="entry name" value="HATPase_c_4"/>
    <property type="match status" value="1"/>
</dbReference>
<name>A0A837REB1_LACPE</name>
<dbReference type="PANTHER" id="PTHR30595:SF6">
    <property type="entry name" value="SCHLAFEN ALBA-2 DOMAIN-CONTAINING PROTEIN"/>
    <property type="match status" value="1"/>
</dbReference>
<evidence type="ECO:0000313" key="3">
    <source>
        <dbReference type="Proteomes" id="UP000051020"/>
    </source>
</evidence>
<dbReference type="RefSeq" id="WP_050340075.1">
    <property type="nucleotide sequence ID" value="NZ_AZCU01000003.1"/>
</dbReference>
<dbReference type="GeneID" id="49393780"/>
<dbReference type="AlphaFoldDB" id="A0A837REB1"/>
<feature type="domain" description="Schlafen AlbA-2" evidence="1">
    <location>
        <begin position="15"/>
        <end position="141"/>
    </location>
</feature>
<dbReference type="InterPro" id="IPR038461">
    <property type="entry name" value="Schlafen_AlbA_2_dom_sf"/>
</dbReference>
<dbReference type="EMBL" id="AZCU01000003">
    <property type="protein sequence ID" value="KRK26406.1"/>
    <property type="molecule type" value="Genomic_DNA"/>
</dbReference>
<dbReference type="InterPro" id="IPR038475">
    <property type="entry name" value="RecG_C_sf"/>
</dbReference>
<comment type="caution">
    <text evidence="2">The sequence shown here is derived from an EMBL/GenBank/DDBJ whole genome shotgun (WGS) entry which is preliminary data.</text>
</comment>
<proteinExistence type="predicted"/>
<protein>
    <submittedName>
        <fullName evidence="2">Mlob</fullName>
    </submittedName>
</protein>
<reference evidence="2 3" key="1">
    <citation type="journal article" date="2015" name="Genome Announc.">
        <title>Expanding the biotechnology potential of lactobacilli through comparative genomics of 213 strains and associated genera.</title>
        <authorList>
            <person name="Sun Z."/>
            <person name="Harris H.M."/>
            <person name="McCann A."/>
            <person name="Guo C."/>
            <person name="Argimon S."/>
            <person name="Zhang W."/>
            <person name="Yang X."/>
            <person name="Jeffery I.B."/>
            <person name="Cooney J.C."/>
            <person name="Kagawa T.F."/>
            <person name="Liu W."/>
            <person name="Song Y."/>
            <person name="Salvetti E."/>
            <person name="Wrobel A."/>
            <person name="Rasinkangas P."/>
            <person name="Parkhill J."/>
            <person name="Rea M.C."/>
            <person name="O'Sullivan O."/>
            <person name="Ritari J."/>
            <person name="Douillard F.P."/>
            <person name="Paul Ross R."/>
            <person name="Yang R."/>
            <person name="Briner A.E."/>
            <person name="Felis G.E."/>
            <person name="de Vos W.M."/>
            <person name="Barrangou R."/>
            <person name="Klaenhammer T.R."/>
            <person name="Caufield P.W."/>
            <person name="Cui Y."/>
            <person name="Zhang H."/>
            <person name="O'Toole P.W."/>
        </authorList>
    </citation>
    <scope>NUCLEOTIDE SEQUENCE [LARGE SCALE GENOMIC DNA]</scope>
    <source>
        <strain evidence="2 3">DSM 20314</strain>
    </source>
</reference>
<dbReference type="InterPro" id="IPR007421">
    <property type="entry name" value="Schlafen_AlbA_2_dom"/>
</dbReference>
<dbReference type="Gene3D" id="3.30.950.30">
    <property type="entry name" value="Schlafen, AAA domain"/>
    <property type="match status" value="1"/>
</dbReference>
<dbReference type="PANTHER" id="PTHR30595">
    <property type="entry name" value="GLPR-RELATED TRANSCRIPTIONAL REPRESSOR"/>
    <property type="match status" value="1"/>
</dbReference>
<evidence type="ECO:0000259" key="1">
    <source>
        <dbReference type="Pfam" id="PF04326"/>
    </source>
</evidence>
<dbReference type="Proteomes" id="UP000051020">
    <property type="component" value="Unassembled WGS sequence"/>
</dbReference>
<gene>
    <name evidence="2" type="ORF">FD24_GL002141</name>
</gene>